<evidence type="ECO:0000313" key="2">
    <source>
        <dbReference type="Proteomes" id="UP001320706"/>
    </source>
</evidence>
<protein>
    <submittedName>
        <fullName evidence="1">Uncharacterized protein</fullName>
    </submittedName>
</protein>
<name>A0ACC3SB00_9PEZI</name>
<proteinExistence type="predicted"/>
<accession>A0ACC3SB00</accession>
<sequence>MLVQNLAPERRRAPPGLRESIGNLDLLSRGTKSRHPLHTRPWALLFMIYLSLRVFASDRRSGPHVRPNLGPAIGPTINASLYLGYYAAYGTHTRVTLLILGSHSLAPVFAAYPVEPVPCTAPYSLNMHQCTQAFELPNSLASAESVLTPLKPNRSYNAFPPVVDSRYIGIPNSAAFAIPHCR</sequence>
<dbReference type="EMBL" id="JAMKPW020000022">
    <property type="protein sequence ID" value="KAK8206557.1"/>
    <property type="molecule type" value="Genomic_DNA"/>
</dbReference>
<keyword evidence="2" id="KW-1185">Reference proteome</keyword>
<reference evidence="1" key="1">
    <citation type="submission" date="2024-02" db="EMBL/GenBank/DDBJ databases">
        <title>Metagenome Assembled Genome of Zalaria obscura JY119.</title>
        <authorList>
            <person name="Vighnesh L."/>
            <person name="Jagadeeshwari U."/>
            <person name="Venkata Ramana C."/>
            <person name="Sasikala C."/>
        </authorList>
    </citation>
    <scope>NUCLEOTIDE SEQUENCE</scope>
    <source>
        <strain evidence="1">JY119</strain>
    </source>
</reference>
<dbReference type="Proteomes" id="UP001320706">
    <property type="component" value="Unassembled WGS sequence"/>
</dbReference>
<evidence type="ECO:0000313" key="1">
    <source>
        <dbReference type="EMBL" id="KAK8206557.1"/>
    </source>
</evidence>
<comment type="caution">
    <text evidence="1">The sequence shown here is derived from an EMBL/GenBank/DDBJ whole genome shotgun (WGS) entry which is preliminary data.</text>
</comment>
<gene>
    <name evidence="1" type="ORF">M8818_004390</name>
</gene>
<organism evidence="1 2">
    <name type="scientific">Zalaria obscura</name>
    <dbReference type="NCBI Taxonomy" id="2024903"/>
    <lineage>
        <taxon>Eukaryota</taxon>
        <taxon>Fungi</taxon>
        <taxon>Dikarya</taxon>
        <taxon>Ascomycota</taxon>
        <taxon>Pezizomycotina</taxon>
        <taxon>Dothideomycetes</taxon>
        <taxon>Dothideomycetidae</taxon>
        <taxon>Dothideales</taxon>
        <taxon>Zalariaceae</taxon>
        <taxon>Zalaria</taxon>
    </lineage>
</organism>